<dbReference type="GO" id="GO:0003677">
    <property type="term" value="F:DNA binding"/>
    <property type="evidence" value="ECO:0007669"/>
    <property type="project" value="InterPro"/>
</dbReference>
<evidence type="ECO:0000313" key="1">
    <source>
        <dbReference type="EMBL" id="OZC12737.1"/>
    </source>
</evidence>
<protein>
    <recommendedName>
        <fullName evidence="3">B-block binding subunit of TFIIIC domain-containing protein</fullName>
    </recommendedName>
</protein>
<sequence length="1285" mass="148622">MGPVTKTSRKRKNEMELLDEVEVISVQRDKEAHEAGTSKTDRCLPNNNNKNAYLPYKESEWSPLFLYRTSLDLTLAAIRQSGSEGIGRYEIGKTYGMDTTTKAGNRRVSANIVNGIKSFPDHFGQYQKMEGKIRCIKYYWKVATHPESFIYLFKKWKAVVGDDCPFRIGEVLKFPNTNLSTLRMSDVSLRRLIDIMKVLKEYRVIVTVHHFMKIITDMELEYGLRYQILVITESDIAEASHPEVEAAIRLTISEYNERGRVFPHGQLRLSCKKTEKDGDKSSDFSSEDIEMLENDNLKEMTIDKRLAMFRLQMMRRLSIIFPEQQSNNTVEGQSKLRVEPSDITSEVEIILPQTGHKNENAISIDENNSNLIQLSASATNEKLPVNTRLPTDIYGQQNKMIRCCIIHQLVWHCLYGLPQGTKPNVWERFPPCQALGPGVPVNQCPVYVDDESPYRFVPPIPPHQDLPHGWFLLQDLISVLPLSIYVLFVNMKNKVEIIESYLKDPILRHMLISDLPINIRVKLLGNKKAVLQLEHILLTLCGFGLARVGPTMDAKKVTSVELQYFYLSRSGYLRDTSTSQKGYCRVSMPIDQYTKYEYTFYTMDDVIYYWHHLRAIVQSTPLSFRMETSQEDVRLYKKYTIGMFDRSQIVKSFEDLSTTFLPILPHDGCAGFDSSFFVHLRRHWDLNPRPMEFINWFLCEWRRASEKSKSLVESRVKNYQNSWNSYFRALVPSDNGIFRRTSSESHIMVRANPGSLGRKNNSYGSKSFKGKKKRPYDEIDIISEQRRVHLRNRFTSLERNMLILIRAVGFFLNPMYRFWLEPAVLRDIMHENVQEARSKTVQSLMAAGVREMKRPDRVTYLQRIVKNLASFKEMRLLRSQLAFHPISDPILKKKFFIEAFNKAKQLLFMESEKLPKTSEDDESFEKFMCTGKINICTEVQKTMALPMRSQKPKDLNQIRHCVAFNVVVGALISEQDLTNKSMECIFEKLGVPAVTRVLEQLRIDGLITRQRFPIEDSKFSWKSQATLSFNFRNFFNHRFHPDMLEQFIESSEEMEHGSGFAADDDTAGSVAAATRCFYIGQIMNATKQLRYLESADLHLERITVKPEGDCTPCDIPNLQHVLNSLKQIYSLEMIRNNNFDDYLITQLISSRPFLRRIHTAIKESKFVGMSIEELTIILKSSGSDVSLVVQQMEADSQLVTVGVDTKRKITYHKDGRRFVGDKIENEQSASNLWSTALTRSVVRDLKDQSNEDPTSRNTGLKRYGEFFGQNKAGKKKWHMINREIQ</sequence>
<dbReference type="PANTHER" id="PTHR15180:SF1">
    <property type="entry name" value="GENERAL TRANSCRIPTION FACTOR 3C POLYPEPTIDE 1"/>
    <property type="match status" value="1"/>
</dbReference>
<dbReference type="EMBL" id="KZ269977">
    <property type="protein sequence ID" value="OZC12737.1"/>
    <property type="molecule type" value="Genomic_DNA"/>
</dbReference>
<name>A0A238C5K5_9BILA</name>
<gene>
    <name evidence="1" type="ORF">X798_00370</name>
</gene>
<dbReference type="GO" id="GO:0000127">
    <property type="term" value="C:transcription factor TFIIIC complex"/>
    <property type="evidence" value="ECO:0007669"/>
    <property type="project" value="InterPro"/>
</dbReference>
<dbReference type="GO" id="GO:0042791">
    <property type="term" value="P:5S class rRNA transcription by RNA polymerase III"/>
    <property type="evidence" value="ECO:0007669"/>
    <property type="project" value="TreeGrafter"/>
</dbReference>
<evidence type="ECO:0008006" key="3">
    <source>
        <dbReference type="Google" id="ProtNLM"/>
    </source>
</evidence>
<proteinExistence type="predicted"/>
<dbReference type="GO" id="GO:0006384">
    <property type="term" value="P:transcription initiation at RNA polymerase III promoter"/>
    <property type="evidence" value="ECO:0007669"/>
    <property type="project" value="InterPro"/>
</dbReference>
<accession>A0A238C5K5</accession>
<dbReference type="InterPro" id="IPR044210">
    <property type="entry name" value="Tfc3-like"/>
</dbReference>
<dbReference type="PANTHER" id="PTHR15180">
    <property type="entry name" value="GENERAL TRANSCRIPTION FACTOR 3C POLYPEPTIDE 1"/>
    <property type="match status" value="1"/>
</dbReference>
<keyword evidence="2" id="KW-1185">Reference proteome</keyword>
<dbReference type="OrthoDB" id="68020at2759"/>
<reference evidence="1 2" key="1">
    <citation type="submission" date="2015-12" db="EMBL/GenBank/DDBJ databases">
        <title>Draft genome of the nematode, Onchocerca flexuosa.</title>
        <authorList>
            <person name="Mitreva M."/>
        </authorList>
    </citation>
    <scope>NUCLEOTIDE SEQUENCE [LARGE SCALE GENOMIC DNA]</scope>
    <source>
        <strain evidence="1">Red Deer</strain>
    </source>
</reference>
<dbReference type="Proteomes" id="UP000242913">
    <property type="component" value="Unassembled WGS sequence"/>
</dbReference>
<organism evidence="1 2">
    <name type="scientific">Onchocerca flexuosa</name>
    <dbReference type="NCBI Taxonomy" id="387005"/>
    <lineage>
        <taxon>Eukaryota</taxon>
        <taxon>Metazoa</taxon>
        <taxon>Ecdysozoa</taxon>
        <taxon>Nematoda</taxon>
        <taxon>Chromadorea</taxon>
        <taxon>Rhabditida</taxon>
        <taxon>Spirurina</taxon>
        <taxon>Spiruromorpha</taxon>
        <taxon>Filarioidea</taxon>
        <taxon>Onchocercidae</taxon>
        <taxon>Onchocerca</taxon>
    </lineage>
</organism>
<evidence type="ECO:0000313" key="2">
    <source>
        <dbReference type="Proteomes" id="UP000242913"/>
    </source>
</evidence>